<sequence length="72" mass="7785">MFSVIFLTLSTVKLASAIKVEFKLSASTQCKNSVPNPAPFIDAVTLYHTDDNNIILSAARFPHCLLLSSTTA</sequence>
<keyword evidence="1" id="KW-0732">Signal</keyword>
<dbReference type="EMBL" id="WIXE01005917">
    <property type="protein sequence ID" value="KAK5981762.1"/>
    <property type="molecule type" value="Genomic_DNA"/>
</dbReference>
<reference evidence="2 3" key="1">
    <citation type="submission" date="2019-10" db="EMBL/GenBank/DDBJ databases">
        <title>Assembly and Annotation for the nematode Trichostrongylus colubriformis.</title>
        <authorList>
            <person name="Martin J."/>
        </authorList>
    </citation>
    <scope>NUCLEOTIDE SEQUENCE [LARGE SCALE GENOMIC DNA]</scope>
    <source>
        <strain evidence="2">G859</strain>
        <tissue evidence="2">Whole worm</tissue>
    </source>
</reference>
<comment type="caution">
    <text evidence="2">The sequence shown here is derived from an EMBL/GenBank/DDBJ whole genome shotgun (WGS) entry which is preliminary data.</text>
</comment>
<dbReference type="AlphaFoldDB" id="A0AAN8FVF8"/>
<dbReference type="Proteomes" id="UP001331761">
    <property type="component" value="Unassembled WGS sequence"/>
</dbReference>
<evidence type="ECO:0000256" key="1">
    <source>
        <dbReference type="SAM" id="SignalP"/>
    </source>
</evidence>
<evidence type="ECO:0000313" key="2">
    <source>
        <dbReference type="EMBL" id="KAK5981762.1"/>
    </source>
</evidence>
<name>A0AAN8FVF8_TRICO</name>
<feature type="signal peptide" evidence="1">
    <location>
        <begin position="1"/>
        <end position="17"/>
    </location>
</feature>
<evidence type="ECO:0000313" key="3">
    <source>
        <dbReference type="Proteomes" id="UP001331761"/>
    </source>
</evidence>
<protein>
    <submittedName>
        <fullName evidence="2">Uncharacterized protein</fullName>
    </submittedName>
</protein>
<accession>A0AAN8FVF8</accession>
<proteinExistence type="predicted"/>
<gene>
    <name evidence="2" type="ORF">GCK32_009532</name>
</gene>
<keyword evidence="3" id="KW-1185">Reference proteome</keyword>
<feature type="chain" id="PRO_5042909709" evidence="1">
    <location>
        <begin position="18"/>
        <end position="72"/>
    </location>
</feature>
<organism evidence="2 3">
    <name type="scientific">Trichostrongylus colubriformis</name>
    <name type="common">Black scour worm</name>
    <dbReference type="NCBI Taxonomy" id="6319"/>
    <lineage>
        <taxon>Eukaryota</taxon>
        <taxon>Metazoa</taxon>
        <taxon>Ecdysozoa</taxon>
        <taxon>Nematoda</taxon>
        <taxon>Chromadorea</taxon>
        <taxon>Rhabditida</taxon>
        <taxon>Rhabditina</taxon>
        <taxon>Rhabditomorpha</taxon>
        <taxon>Strongyloidea</taxon>
        <taxon>Trichostrongylidae</taxon>
        <taxon>Trichostrongylus</taxon>
    </lineage>
</organism>